<feature type="transmembrane region" description="Helical" evidence="7">
    <location>
        <begin position="147"/>
        <end position="168"/>
    </location>
</feature>
<sequence>MNITGLVRVTVVAPQRRIDLALPEQAAIAEILPGLLTKAGEHLADEGVADGGWILRRLDGAELVLGRTLAAHRIRDGEILHLVPRTTEWPELEYDDLVDAVARGSGRLGAAWSAWHTRAAGLTIAVVAAVVSVVTVLRLGTPWANPAGWLLFLAGLFIVAGVTLARAVGDSGAGVVLGGLSLVTGALGGGLVLAGDAAAPEIGAPQLLAASAALLVAGVVCSVGIVDGATLFAAAATLGALGIAGSWIGSAERLDGTDAAAITAAAAIALSPALGSLAIRLGRVPMPILPRTTADLVRDDPQPPRRQVYGAVVRADSLLTGLLIGTGTIVAVGIVMLALAGTRSATILAVLLSAGALIRARLYPIVKQRLTFLVAGVVGVAALLLGPLSSGGTNPLTPVVPVSLLVAAGAVLFGLRYAVRPPTPYFGRAAEILELLLVLALVPVTCAVLGLYGLLRGWGG</sequence>
<dbReference type="InterPro" id="IPR006707">
    <property type="entry name" value="T7SS_EccD"/>
</dbReference>
<dbReference type="NCBIfam" id="TIGR03920">
    <property type="entry name" value="T7SS_EccD"/>
    <property type="match status" value="1"/>
</dbReference>
<comment type="similarity">
    <text evidence="2">Belongs to the EccD/Snm4 family.</text>
</comment>
<protein>
    <submittedName>
        <fullName evidence="9">Type VII secretion integral membrane protein EccD</fullName>
    </submittedName>
</protein>
<evidence type="ECO:0000256" key="4">
    <source>
        <dbReference type="ARBA" id="ARBA00022692"/>
    </source>
</evidence>
<dbReference type="Proteomes" id="UP000295060">
    <property type="component" value="Unassembled WGS sequence"/>
</dbReference>
<evidence type="ECO:0000256" key="7">
    <source>
        <dbReference type="SAM" id="Phobius"/>
    </source>
</evidence>
<feature type="transmembrane region" description="Helical" evidence="7">
    <location>
        <begin position="207"/>
        <end position="226"/>
    </location>
</feature>
<feature type="domain" description="EccD-like transmembrane" evidence="8">
    <location>
        <begin position="117"/>
        <end position="457"/>
    </location>
</feature>
<evidence type="ECO:0000256" key="5">
    <source>
        <dbReference type="ARBA" id="ARBA00022989"/>
    </source>
</evidence>
<dbReference type="InterPro" id="IPR024962">
    <property type="entry name" value="YukD-like"/>
</dbReference>
<evidence type="ECO:0000313" key="9">
    <source>
        <dbReference type="EMBL" id="TDW90428.1"/>
    </source>
</evidence>
<feature type="transmembrane region" description="Helical" evidence="7">
    <location>
        <begin position="318"/>
        <end position="339"/>
    </location>
</feature>
<evidence type="ECO:0000256" key="2">
    <source>
        <dbReference type="ARBA" id="ARBA00006162"/>
    </source>
</evidence>
<comment type="caution">
    <text evidence="9">The sequence shown here is derived from an EMBL/GenBank/DDBJ whole genome shotgun (WGS) entry which is preliminary data.</text>
</comment>
<keyword evidence="3" id="KW-1003">Cell membrane</keyword>
<feature type="transmembrane region" description="Helical" evidence="7">
    <location>
        <begin position="431"/>
        <end position="455"/>
    </location>
</feature>
<feature type="transmembrane region" description="Helical" evidence="7">
    <location>
        <begin position="119"/>
        <end position="141"/>
    </location>
</feature>
<evidence type="ECO:0000256" key="6">
    <source>
        <dbReference type="ARBA" id="ARBA00023136"/>
    </source>
</evidence>
<evidence type="ECO:0000259" key="8">
    <source>
        <dbReference type="Pfam" id="PF19053"/>
    </source>
</evidence>
<keyword evidence="6 7" id="KW-0472">Membrane</keyword>
<accession>A0ABY2FH70</accession>
<evidence type="ECO:0000313" key="10">
    <source>
        <dbReference type="Proteomes" id="UP000295060"/>
    </source>
</evidence>
<feature type="transmembrane region" description="Helical" evidence="7">
    <location>
        <begin position="260"/>
        <end position="281"/>
    </location>
</feature>
<organism evidence="9 10">
    <name type="scientific">Kribbella pratensis</name>
    <dbReference type="NCBI Taxonomy" id="2512112"/>
    <lineage>
        <taxon>Bacteria</taxon>
        <taxon>Bacillati</taxon>
        <taxon>Actinomycetota</taxon>
        <taxon>Actinomycetes</taxon>
        <taxon>Propionibacteriales</taxon>
        <taxon>Kribbellaceae</taxon>
        <taxon>Kribbella</taxon>
    </lineage>
</organism>
<dbReference type="InterPro" id="IPR044049">
    <property type="entry name" value="EccD_transm"/>
</dbReference>
<dbReference type="Pfam" id="PF08817">
    <property type="entry name" value="YukD"/>
    <property type="match status" value="1"/>
</dbReference>
<feature type="transmembrane region" description="Helical" evidence="7">
    <location>
        <begin position="231"/>
        <end position="248"/>
    </location>
</feature>
<keyword evidence="5 7" id="KW-1133">Transmembrane helix</keyword>
<feature type="transmembrane region" description="Helical" evidence="7">
    <location>
        <begin position="345"/>
        <end position="363"/>
    </location>
</feature>
<proteinExistence type="inferred from homology"/>
<dbReference type="PIRSF" id="PIRSF017804">
    <property type="entry name" value="Secretion_EccD1"/>
    <property type="match status" value="1"/>
</dbReference>
<name>A0ABY2FH70_9ACTN</name>
<dbReference type="Pfam" id="PF19053">
    <property type="entry name" value="EccD"/>
    <property type="match status" value="1"/>
</dbReference>
<comment type="subcellular location">
    <subcellularLocation>
        <location evidence="1">Cell membrane</location>
        <topology evidence="1">Multi-pass membrane protein</topology>
    </subcellularLocation>
</comment>
<reference evidence="9 10" key="1">
    <citation type="submission" date="2019-03" db="EMBL/GenBank/DDBJ databases">
        <title>Genomic Encyclopedia of Type Strains, Phase III (KMG-III): the genomes of soil and plant-associated and newly described type strains.</title>
        <authorList>
            <person name="Whitman W."/>
        </authorList>
    </citation>
    <scope>NUCLEOTIDE SEQUENCE [LARGE SCALE GENOMIC DNA]</scope>
    <source>
        <strain evidence="9 10">VKMAc-2574</strain>
    </source>
</reference>
<feature type="transmembrane region" description="Helical" evidence="7">
    <location>
        <begin position="370"/>
        <end position="388"/>
    </location>
</feature>
<dbReference type="RefSeq" id="WP_134130427.1">
    <property type="nucleotide sequence ID" value="NZ_SODU01000002.1"/>
</dbReference>
<dbReference type="EMBL" id="SODU01000002">
    <property type="protein sequence ID" value="TDW90428.1"/>
    <property type="molecule type" value="Genomic_DNA"/>
</dbReference>
<evidence type="ECO:0000256" key="3">
    <source>
        <dbReference type="ARBA" id="ARBA00022475"/>
    </source>
</evidence>
<feature type="transmembrane region" description="Helical" evidence="7">
    <location>
        <begin position="175"/>
        <end position="195"/>
    </location>
</feature>
<dbReference type="Gene3D" id="3.10.20.90">
    <property type="entry name" value="Phosphatidylinositol 3-kinase Catalytic Subunit, Chain A, domain 1"/>
    <property type="match status" value="1"/>
</dbReference>
<keyword evidence="4 7" id="KW-0812">Transmembrane</keyword>
<gene>
    <name evidence="9" type="ORF">EV137_4244</name>
</gene>
<keyword evidence="10" id="KW-1185">Reference proteome</keyword>
<feature type="transmembrane region" description="Helical" evidence="7">
    <location>
        <begin position="400"/>
        <end position="419"/>
    </location>
</feature>
<evidence type="ECO:0000256" key="1">
    <source>
        <dbReference type="ARBA" id="ARBA00004651"/>
    </source>
</evidence>